<proteinExistence type="predicted"/>
<evidence type="ECO:0008006" key="5">
    <source>
        <dbReference type="Google" id="ProtNLM"/>
    </source>
</evidence>
<sequence length="538" mass="53456">MAGAVFDGAVPHDILIPIPADAAARDELVRRVRALTALDHPRVEPVAGAQLRADDRLAVRRGPGAVADLPAVLEVRGRLSAAEAAGLLVAVAQGLAALHSAGLDQGGLTVRDVVLDADGVGMLRPRLEPADGAVPVAGAAASSVVGPGRGGTGDDAAARDVHALATLVAGLVGDRSDDDVVALGAVLAPALAPDPRVRPEAGTLAAHADAALDAEPVHLPERARLAAAALGAGARDRARHGDAEPDADGTAASAGGAGPRSGGVPATRRAVRRPAREPGRDPGGAHPARGVARRRRRRGAGPVGTPTGQPGGLADGPPGGRGSRRGDAGIVRRRRRRGVRRRLPGVVGAMGVAVVVAGLVAVGLEVRQPDEGAGVAAPGSAVAEVAAVPASSVAGGDPAADAPASDAFADVRAVRDRHAPAAAAAALTRSRVALLSGGPGSVDGVDRRGSAAHDADSRLLARVESSGTTVRGAQVEVHGASTRESAGDTALVDVRYEIDAHVQEAADGSTAQVPASGVRRASLGLAWTDDGWRVTTVG</sequence>
<protein>
    <recommendedName>
        <fullName evidence="5">Protein kinase domain-containing protein</fullName>
    </recommendedName>
</protein>
<feature type="region of interest" description="Disordered" evidence="1">
    <location>
        <begin position="236"/>
        <end position="336"/>
    </location>
</feature>
<gene>
    <name evidence="3" type="ORF">GCM10009809_38470</name>
</gene>
<evidence type="ECO:0000313" key="4">
    <source>
        <dbReference type="Proteomes" id="UP001501138"/>
    </source>
</evidence>
<feature type="compositionally biased region" description="Gly residues" evidence="1">
    <location>
        <begin position="309"/>
        <end position="321"/>
    </location>
</feature>
<dbReference type="Proteomes" id="UP001501138">
    <property type="component" value="Unassembled WGS sequence"/>
</dbReference>
<evidence type="ECO:0000313" key="3">
    <source>
        <dbReference type="EMBL" id="GAA1739334.1"/>
    </source>
</evidence>
<organism evidence="3 4">
    <name type="scientific">Isoptericola hypogeus</name>
    <dbReference type="NCBI Taxonomy" id="300179"/>
    <lineage>
        <taxon>Bacteria</taxon>
        <taxon>Bacillati</taxon>
        <taxon>Actinomycetota</taxon>
        <taxon>Actinomycetes</taxon>
        <taxon>Micrococcales</taxon>
        <taxon>Promicromonosporaceae</taxon>
        <taxon>Isoptericola</taxon>
    </lineage>
</organism>
<keyword evidence="2" id="KW-0472">Membrane</keyword>
<evidence type="ECO:0000256" key="2">
    <source>
        <dbReference type="SAM" id="Phobius"/>
    </source>
</evidence>
<reference evidence="3 4" key="1">
    <citation type="journal article" date="2019" name="Int. J. Syst. Evol. Microbiol.">
        <title>The Global Catalogue of Microorganisms (GCM) 10K type strain sequencing project: providing services to taxonomists for standard genome sequencing and annotation.</title>
        <authorList>
            <consortium name="The Broad Institute Genomics Platform"/>
            <consortium name="The Broad Institute Genome Sequencing Center for Infectious Disease"/>
            <person name="Wu L."/>
            <person name="Ma J."/>
        </authorList>
    </citation>
    <scope>NUCLEOTIDE SEQUENCE [LARGE SCALE GENOMIC DNA]</scope>
    <source>
        <strain evidence="3 4">JCM 15589</strain>
    </source>
</reference>
<dbReference type="EMBL" id="BAAAPM010000009">
    <property type="protein sequence ID" value="GAA1739334.1"/>
    <property type="molecule type" value="Genomic_DNA"/>
</dbReference>
<accession>A0ABN2JUT7</accession>
<keyword evidence="4" id="KW-1185">Reference proteome</keyword>
<comment type="caution">
    <text evidence="3">The sequence shown here is derived from an EMBL/GenBank/DDBJ whole genome shotgun (WGS) entry which is preliminary data.</text>
</comment>
<name>A0ABN2JUT7_9MICO</name>
<keyword evidence="2" id="KW-1133">Transmembrane helix</keyword>
<feature type="transmembrane region" description="Helical" evidence="2">
    <location>
        <begin position="343"/>
        <end position="364"/>
    </location>
</feature>
<keyword evidence="2" id="KW-0812">Transmembrane</keyword>
<dbReference type="InterPro" id="IPR011009">
    <property type="entry name" value="Kinase-like_dom_sf"/>
</dbReference>
<evidence type="ECO:0000256" key="1">
    <source>
        <dbReference type="SAM" id="MobiDB-lite"/>
    </source>
</evidence>
<dbReference type="SUPFAM" id="SSF56112">
    <property type="entry name" value="Protein kinase-like (PK-like)"/>
    <property type="match status" value="1"/>
</dbReference>